<dbReference type="Proteomes" id="UP001303222">
    <property type="component" value="Unassembled WGS sequence"/>
</dbReference>
<dbReference type="AlphaFoldDB" id="A0AAN6NV01"/>
<reference evidence="2" key="1">
    <citation type="journal article" date="2023" name="Mol. Phylogenet. Evol.">
        <title>Genome-scale phylogeny and comparative genomics of the fungal order Sordariales.</title>
        <authorList>
            <person name="Hensen N."/>
            <person name="Bonometti L."/>
            <person name="Westerberg I."/>
            <person name="Brannstrom I.O."/>
            <person name="Guillou S."/>
            <person name="Cros-Aarteil S."/>
            <person name="Calhoun S."/>
            <person name="Haridas S."/>
            <person name="Kuo A."/>
            <person name="Mondo S."/>
            <person name="Pangilinan J."/>
            <person name="Riley R."/>
            <person name="LaButti K."/>
            <person name="Andreopoulos B."/>
            <person name="Lipzen A."/>
            <person name="Chen C."/>
            <person name="Yan M."/>
            <person name="Daum C."/>
            <person name="Ng V."/>
            <person name="Clum A."/>
            <person name="Steindorff A."/>
            <person name="Ohm R.A."/>
            <person name="Martin F."/>
            <person name="Silar P."/>
            <person name="Natvig D.O."/>
            <person name="Lalanne C."/>
            <person name="Gautier V."/>
            <person name="Ament-Velasquez S.L."/>
            <person name="Kruys A."/>
            <person name="Hutchinson M.I."/>
            <person name="Powell A.J."/>
            <person name="Barry K."/>
            <person name="Miller A.N."/>
            <person name="Grigoriev I.V."/>
            <person name="Debuchy R."/>
            <person name="Gladieux P."/>
            <person name="Hiltunen Thoren M."/>
            <person name="Johannesson H."/>
        </authorList>
    </citation>
    <scope>NUCLEOTIDE SEQUENCE</scope>
    <source>
        <strain evidence="2">CBS 626.80</strain>
    </source>
</reference>
<evidence type="ECO:0000313" key="3">
    <source>
        <dbReference type="Proteomes" id="UP001303222"/>
    </source>
</evidence>
<feature type="region of interest" description="Disordered" evidence="1">
    <location>
        <begin position="83"/>
        <end position="103"/>
    </location>
</feature>
<organism evidence="2 3">
    <name type="scientific">Pseudoneurospora amorphoporcata</name>
    <dbReference type="NCBI Taxonomy" id="241081"/>
    <lineage>
        <taxon>Eukaryota</taxon>
        <taxon>Fungi</taxon>
        <taxon>Dikarya</taxon>
        <taxon>Ascomycota</taxon>
        <taxon>Pezizomycotina</taxon>
        <taxon>Sordariomycetes</taxon>
        <taxon>Sordariomycetidae</taxon>
        <taxon>Sordariales</taxon>
        <taxon>Sordariaceae</taxon>
        <taxon>Pseudoneurospora</taxon>
    </lineage>
</organism>
<evidence type="ECO:0000256" key="1">
    <source>
        <dbReference type="SAM" id="MobiDB-lite"/>
    </source>
</evidence>
<comment type="caution">
    <text evidence="2">The sequence shown here is derived from an EMBL/GenBank/DDBJ whole genome shotgun (WGS) entry which is preliminary data.</text>
</comment>
<protein>
    <submittedName>
        <fullName evidence="2">Uncharacterized protein</fullName>
    </submittedName>
</protein>
<accession>A0AAN6NV01</accession>
<keyword evidence="3" id="KW-1185">Reference proteome</keyword>
<name>A0AAN6NV01_9PEZI</name>
<feature type="region of interest" description="Disordered" evidence="1">
    <location>
        <begin position="33"/>
        <end position="65"/>
    </location>
</feature>
<proteinExistence type="predicted"/>
<reference evidence="2" key="2">
    <citation type="submission" date="2023-06" db="EMBL/GenBank/DDBJ databases">
        <authorList>
            <consortium name="Lawrence Berkeley National Laboratory"/>
            <person name="Mondo S.J."/>
            <person name="Hensen N."/>
            <person name="Bonometti L."/>
            <person name="Westerberg I."/>
            <person name="Brannstrom I.O."/>
            <person name="Guillou S."/>
            <person name="Cros-Aarteil S."/>
            <person name="Calhoun S."/>
            <person name="Haridas S."/>
            <person name="Kuo A."/>
            <person name="Pangilinan J."/>
            <person name="Riley R."/>
            <person name="Labutti K."/>
            <person name="Andreopoulos B."/>
            <person name="Lipzen A."/>
            <person name="Chen C."/>
            <person name="Yanf M."/>
            <person name="Daum C."/>
            <person name="Ng V."/>
            <person name="Clum A."/>
            <person name="Steindorff A."/>
            <person name="Ohm R."/>
            <person name="Martin F."/>
            <person name="Silar P."/>
            <person name="Natvig D."/>
            <person name="Lalanne C."/>
            <person name="Gautier V."/>
            <person name="Ament-Velasquez S.L."/>
            <person name="Kruys A."/>
            <person name="Hutchinson M.I."/>
            <person name="Powell A.J."/>
            <person name="Barry K."/>
            <person name="Miller A.N."/>
            <person name="Grigoriev I.V."/>
            <person name="Debuchy R."/>
            <person name="Gladieux P."/>
            <person name="Thoren M.H."/>
            <person name="Johannesson H."/>
        </authorList>
    </citation>
    <scope>NUCLEOTIDE SEQUENCE</scope>
    <source>
        <strain evidence="2">CBS 626.80</strain>
    </source>
</reference>
<evidence type="ECO:0000313" key="2">
    <source>
        <dbReference type="EMBL" id="KAK3951491.1"/>
    </source>
</evidence>
<dbReference type="EMBL" id="MU859146">
    <property type="protein sequence ID" value="KAK3951491.1"/>
    <property type="molecule type" value="Genomic_DNA"/>
</dbReference>
<gene>
    <name evidence="2" type="ORF">QBC32DRAFT_214924</name>
</gene>
<sequence length="103" mass="10981">MQFAAWGNICPAKPASRAIPCGFRRLQTVHPATTPLPVLQNPPPQPCGNPAKPCHLPSRDPASPKQRIRRLKGLRSKEASMGVMVGDFGNSQNLHGAAGHGDI</sequence>